<sequence>MAPSRLSTSPVVLHLSFIFVIAILPTVFIPIFLLIYDIGYLLLEPRRVPG</sequence>
<dbReference type="AlphaFoldDB" id="A0A6G1KID8"/>
<accession>A0A6G1KID8</accession>
<gene>
    <name evidence="2" type="ORF">K504DRAFT_499682</name>
</gene>
<proteinExistence type="predicted"/>
<dbReference type="EMBL" id="MU005766">
    <property type="protein sequence ID" value="KAF2712598.1"/>
    <property type="molecule type" value="Genomic_DNA"/>
</dbReference>
<keyword evidence="1" id="KW-1133">Transmembrane helix</keyword>
<keyword evidence="3" id="KW-1185">Reference proteome</keyword>
<keyword evidence="1" id="KW-0472">Membrane</keyword>
<dbReference type="Proteomes" id="UP000799428">
    <property type="component" value="Unassembled WGS sequence"/>
</dbReference>
<name>A0A6G1KID8_9PLEO</name>
<feature type="transmembrane region" description="Helical" evidence="1">
    <location>
        <begin position="12"/>
        <end position="36"/>
    </location>
</feature>
<keyword evidence="1" id="KW-0812">Transmembrane</keyword>
<evidence type="ECO:0000313" key="2">
    <source>
        <dbReference type="EMBL" id="KAF2712598.1"/>
    </source>
</evidence>
<organism evidence="2 3">
    <name type="scientific">Pleomassaria siparia CBS 279.74</name>
    <dbReference type="NCBI Taxonomy" id="1314801"/>
    <lineage>
        <taxon>Eukaryota</taxon>
        <taxon>Fungi</taxon>
        <taxon>Dikarya</taxon>
        <taxon>Ascomycota</taxon>
        <taxon>Pezizomycotina</taxon>
        <taxon>Dothideomycetes</taxon>
        <taxon>Pleosporomycetidae</taxon>
        <taxon>Pleosporales</taxon>
        <taxon>Pleomassariaceae</taxon>
        <taxon>Pleomassaria</taxon>
    </lineage>
</organism>
<evidence type="ECO:0000256" key="1">
    <source>
        <dbReference type="SAM" id="Phobius"/>
    </source>
</evidence>
<protein>
    <submittedName>
        <fullName evidence="2">Uncharacterized protein</fullName>
    </submittedName>
</protein>
<reference evidence="2" key="1">
    <citation type="journal article" date="2020" name="Stud. Mycol.">
        <title>101 Dothideomycetes genomes: a test case for predicting lifestyles and emergence of pathogens.</title>
        <authorList>
            <person name="Haridas S."/>
            <person name="Albert R."/>
            <person name="Binder M."/>
            <person name="Bloem J."/>
            <person name="Labutti K."/>
            <person name="Salamov A."/>
            <person name="Andreopoulos B."/>
            <person name="Baker S."/>
            <person name="Barry K."/>
            <person name="Bills G."/>
            <person name="Bluhm B."/>
            <person name="Cannon C."/>
            <person name="Castanera R."/>
            <person name="Culley D."/>
            <person name="Daum C."/>
            <person name="Ezra D."/>
            <person name="Gonzalez J."/>
            <person name="Henrissat B."/>
            <person name="Kuo A."/>
            <person name="Liang C."/>
            <person name="Lipzen A."/>
            <person name="Lutzoni F."/>
            <person name="Magnuson J."/>
            <person name="Mondo S."/>
            <person name="Nolan M."/>
            <person name="Ohm R."/>
            <person name="Pangilinan J."/>
            <person name="Park H.-J."/>
            <person name="Ramirez L."/>
            <person name="Alfaro M."/>
            <person name="Sun H."/>
            <person name="Tritt A."/>
            <person name="Yoshinaga Y."/>
            <person name="Zwiers L.-H."/>
            <person name="Turgeon B."/>
            <person name="Goodwin S."/>
            <person name="Spatafora J."/>
            <person name="Crous P."/>
            <person name="Grigoriev I."/>
        </authorList>
    </citation>
    <scope>NUCLEOTIDE SEQUENCE</scope>
    <source>
        <strain evidence="2">CBS 279.74</strain>
    </source>
</reference>
<evidence type="ECO:0000313" key="3">
    <source>
        <dbReference type="Proteomes" id="UP000799428"/>
    </source>
</evidence>